<feature type="domain" description="Glycosyltransferase subfamily 4-like N-terminal" evidence="5">
    <location>
        <begin position="20"/>
        <end position="172"/>
    </location>
</feature>
<evidence type="ECO:0000256" key="3">
    <source>
        <dbReference type="ARBA" id="ARBA00022679"/>
    </source>
</evidence>
<evidence type="ECO:0000313" key="7">
    <source>
        <dbReference type="Proteomes" id="UP001415169"/>
    </source>
</evidence>
<dbReference type="SUPFAM" id="SSF53448">
    <property type="entry name" value="Nucleotide-diphospho-sugar transferases"/>
    <property type="match status" value="1"/>
</dbReference>
<dbReference type="CDD" id="cd03801">
    <property type="entry name" value="GT4_PimA-like"/>
    <property type="match status" value="1"/>
</dbReference>
<evidence type="ECO:0000256" key="2">
    <source>
        <dbReference type="ARBA" id="ARBA00022676"/>
    </source>
</evidence>
<dbReference type="Pfam" id="PF13439">
    <property type="entry name" value="Glyco_transf_4"/>
    <property type="match status" value="1"/>
</dbReference>
<dbReference type="RefSeq" id="WP_344791442.1">
    <property type="nucleotide sequence ID" value="NZ_BAABBV010000001.1"/>
</dbReference>
<dbReference type="Pfam" id="PF13641">
    <property type="entry name" value="Glyco_tranf_2_3"/>
    <property type="match status" value="1"/>
</dbReference>
<gene>
    <name evidence="6" type="ORF">GCM10022286_18150</name>
</gene>
<dbReference type="InterPro" id="IPR029044">
    <property type="entry name" value="Nucleotide-diphossugar_trans"/>
</dbReference>
<evidence type="ECO:0000259" key="4">
    <source>
        <dbReference type="Pfam" id="PF00534"/>
    </source>
</evidence>
<proteinExistence type="predicted"/>
<evidence type="ECO:0000313" key="6">
    <source>
        <dbReference type="EMBL" id="GAA4161094.1"/>
    </source>
</evidence>
<sequence length="654" mass="71020">MRVIRVAHHAVVDAWRQRERELRALGHDLTLYSAVRWNEGGREQALAAGADEFVTGVRTFGSHPNAFLYDPRPLWRALGSDADVIDLHEEPVSLATAEVLLLRRLRGNRAPYVLYSAQNIDKRYPLPFRWFERWALAGASALYVCNREAGEIAHRKGLKAAAPLIPLGVDVAEFSPVEKAEPAAEPVVGYVGRLEAHKGVSHLIEAIASRPGWRLQLTGDGPQRDALTAQAERLGAADRVEFLGFASGAELAARYRALDVLAVPSLPTPGWLEQFCRVAVEAMASGVPVVASRSGAIPDVLGDAGVLVEPGDAAALAAGLDRALEPGTWRELRERGRRHAEDFAWSRVAAQHDELYRAVAGRGRESDAPAEVPAPQVVVIAYGSPVLLESALAGLGGEFPVTIVDNSSSAETRAVAERHGAFYIDPERNLGFGAGVNVAVRSLAERGLADADVLLLNPDALVSAASVRAMQRALVRDPRLAAVGASQTDPRTGEQVRVWWPFPSPARMWLEAFGLGRLNRAKDFAIGSVLLLRAEALAAVGEFDERFFLYAEEVDWQKRARDAGWRIAVEQTDATHLGAATESDSGRREALFHAAGEKYIRKHFGDRGWSSYRAAATLGAAVRAALLPGERGRAAAWRRDRYRRGPLAELEAGR</sequence>
<dbReference type="PANTHER" id="PTHR45947">
    <property type="entry name" value="SULFOQUINOVOSYL TRANSFERASE SQD2"/>
    <property type="match status" value="1"/>
</dbReference>
<dbReference type="Gene3D" id="3.90.550.10">
    <property type="entry name" value="Spore Coat Polysaccharide Biosynthesis Protein SpsA, Chain A"/>
    <property type="match status" value="1"/>
</dbReference>
<dbReference type="InterPro" id="IPR050194">
    <property type="entry name" value="Glycosyltransferase_grp1"/>
</dbReference>
<keyword evidence="2" id="KW-0328">Glycosyltransferase</keyword>
<dbReference type="Proteomes" id="UP001415169">
    <property type="component" value="Unassembled WGS sequence"/>
</dbReference>
<dbReference type="Gene3D" id="3.40.50.2000">
    <property type="entry name" value="Glycogen Phosphorylase B"/>
    <property type="match status" value="2"/>
</dbReference>
<keyword evidence="7" id="KW-1185">Reference proteome</keyword>
<protein>
    <recommendedName>
        <fullName evidence="1">D-inositol 3-phosphate glycosyltransferase</fullName>
    </recommendedName>
</protein>
<dbReference type="EMBL" id="BAABBV010000001">
    <property type="protein sequence ID" value="GAA4161094.1"/>
    <property type="molecule type" value="Genomic_DNA"/>
</dbReference>
<organism evidence="6 7">
    <name type="scientific">Gryllotalpicola daejeonensis</name>
    <dbReference type="NCBI Taxonomy" id="993087"/>
    <lineage>
        <taxon>Bacteria</taxon>
        <taxon>Bacillati</taxon>
        <taxon>Actinomycetota</taxon>
        <taxon>Actinomycetes</taxon>
        <taxon>Micrococcales</taxon>
        <taxon>Microbacteriaceae</taxon>
        <taxon>Gryllotalpicola</taxon>
    </lineage>
</organism>
<accession>A0ABP7ZK63</accession>
<dbReference type="PANTHER" id="PTHR45947:SF3">
    <property type="entry name" value="SULFOQUINOVOSYL TRANSFERASE SQD2"/>
    <property type="match status" value="1"/>
</dbReference>
<dbReference type="InterPro" id="IPR028098">
    <property type="entry name" value="Glyco_trans_4-like_N"/>
</dbReference>
<reference evidence="6" key="1">
    <citation type="journal article" date="2014" name="Int. J. Syst. Evol. Microbiol.">
        <title>Complete genome of a new Firmicutes species belonging to the dominant human colonic microbiota ('Ruminococcus bicirculans') reveals two chromosomes and a selective capacity to utilize plant glucans.</title>
        <authorList>
            <consortium name="NISC Comparative Sequencing Program"/>
            <person name="Wegmann U."/>
            <person name="Louis P."/>
            <person name="Goesmann A."/>
            <person name="Henrissat B."/>
            <person name="Duncan S.H."/>
            <person name="Flint H.J."/>
        </authorList>
    </citation>
    <scope>NUCLEOTIDE SEQUENCE</scope>
    <source>
        <strain evidence="6">JCM 17590</strain>
    </source>
</reference>
<reference evidence="6" key="2">
    <citation type="submission" date="2023-12" db="EMBL/GenBank/DDBJ databases">
        <authorList>
            <person name="Sun Q."/>
            <person name="Inoue M."/>
        </authorList>
    </citation>
    <scope>NUCLEOTIDE SEQUENCE</scope>
    <source>
        <strain evidence="6">JCM 17590</strain>
    </source>
</reference>
<feature type="domain" description="Glycosyl transferase family 1" evidence="4">
    <location>
        <begin position="177"/>
        <end position="337"/>
    </location>
</feature>
<dbReference type="Pfam" id="PF00534">
    <property type="entry name" value="Glycos_transf_1"/>
    <property type="match status" value="1"/>
</dbReference>
<keyword evidence="3" id="KW-0808">Transferase</keyword>
<name>A0ABP7ZK63_9MICO</name>
<dbReference type="SUPFAM" id="SSF53756">
    <property type="entry name" value="UDP-Glycosyltransferase/glycogen phosphorylase"/>
    <property type="match status" value="1"/>
</dbReference>
<evidence type="ECO:0000256" key="1">
    <source>
        <dbReference type="ARBA" id="ARBA00021292"/>
    </source>
</evidence>
<comment type="caution">
    <text evidence="6">The sequence shown here is derived from an EMBL/GenBank/DDBJ whole genome shotgun (WGS) entry which is preliminary data.</text>
</comment>
<evidence type="ECO:0000259" key="5">
    <source>
        <dbReference type="Pfam" id="PF13439"/>
    </source>
</evidence>
<dbReference type="InterPro" id="IPR001296">
    <property type="entry name" value="Glyco_trans_1"/>
</dbReference>